<name>A0A1N6EJW2_9RHOB</name>
<accession>A0A1N6EJW2</accession>
<dbReference type="Proteomes" id="UP000184932">
    <property type="component" value="Unassembled WGS sequence"/>
</dbReference>
<keyword evidence="2" id="KW-1185">Reference proteome</keyword>
<dbReference type="RefSeq" id="WP_074254997.1">
    <property type="nucleotide sequence ID" value="NZ_FSRL01000001.1"/>
</dbReference>
<dbReference type="AlphaFoldDB" id="A0A1N6EJW2"/>
<reference evidence="2" key="1">
    <citation type="submission" date="2016-11" db="EMBL/GenBank/DDBJ databases">
        <authorList>
            <person name="Varghese N."/>
            <person name="Submissions S."/>
        </authorList>
    </citation>
    <scope>NUCLEOTIDE SEQUENCE [LARGE SCALE GENOMIC DNA]</scope>
    <source>
        <strain evidence="2">DSM 29440</strain>
    </source>
</reference>
<dbReference type="STRING" id="1217970.SAMN05444002_0866"/>
<dbReference type="EMBL" id="FSRL01000001">
    <property type="protein sequence ID" value="SIN83326.1"/>
    <property type="molecule type" value="Genomic_DNA"/>
</dbReference>
<gene>
    <name evidence="1" type="ORF">SAMN05444002_0866</name>
</gene>
<proteinExistence type="predicted"/>
<evidence type="ECO:0000313" key="1">
    <source>
        <dbReference type="EMBL" id="SIN83326.1"/>
    </source>
</evidence>
<protein>
    <submittedName>
        <fullName evidence="1">Uncharacterized protein</fullName>
    </submittedName>
</protein>
<dbReference type="OrthoDB" id="7816979at2"/>
<evidence type="ECO:0000313" key="2">
    <source>
        <dbReference type="Proteomes" id="UP000184932"/>
    </source>
</evidence>
<organism evidence="1 2">
    <name type="scientific">Vannielia litorea</name>
    <dbReference type="NCBI Taxonomy" id="1217970"/>
    <lineage>
        <taxon>Bacteria</taxon>
        <taxon>Pseudomonadati</taxon>
        <taxon>Pseudomonadota</taxon>
        <taxon>Alphaproteobacteria</taxon>
        <taxon>Rhodobacterales</taxon>
        <taxon>Paracoccaceae</taxon>
        <taxon>Vannielia</taxon>
    </lineage>
</organism>
<sequence length="292" mass="32636">MQVVYHLGAHCTDEDKLFRCLLKNKGALAKIGTMVSGPGRYRRVLREAINALKGVPATPELQEDVLAAVMDEDHADRLVFSNEQFICAARAVLAENRIYPQMGEKVQWISALFPDAGNEFFIGIANPATFIPDLFGRCKEESDFGGFLTGVTPTDLRWSDTLTAIRSAVPDARLVVWCNEDTPLIWPEILREMGGMPAEMPIEGENDFLATIMSDEGVTRMESYLATHPVKTPQQRQRVVTAFLDKYARPDAVEVVMDLPGWNEATVETLTQLYLEDLERIRMVEGVTFIAP</sequence>